<dbReference type="InterPro" id="IPR005097">
    <property type="entry name" value="Sacchrp_dh_NADP-bd"/>
</dbReference>
<dbReference type="Gene3D" id="3.40.50.720">
    <property type="entry name" value="NAD(P)-binding Rossmann-like Domain"/>
    <property type="match status" value="1"/>
</dbReference>
<dbReference type="AlphaFoldDB" id="A0AAV8UTY2"/>
<evidence type="ECO:0000313" key="3">
    <source>
        <dbReference type="EMBL" id="KAJ8904016.1"/>
    </source>
</evidence>
<dbReference type="PANTHER" id="PTHR12286">
    <property type="entry name" value="SACCHAROPINE DEHYDROGENASE-LIKE OXIDOREDUCTASE"/>
    <property type="match status" value="1"/>
</dbReference>
<dbReference type="InterPro" id="IPR036291">
    <property type="entry name" value="NAD(P)-bd_dom_sf"/>
</dbReference>
<dbReference type="EMBL" id="JAMWBK010000006">
    <property type="protein sequence ID" value="KAJ8904016.1"/>
    <property type="molecule type" value="Genomic_DNA"/>
</dbReference>
<proteinExistence type="inferred from homology"/>
<reference evidence="3 4" key="1">
    <citation type="journal article" date="2023" name="Nat. Commun.">
        <title>Origin of minicircular mitochondrial genomes in red algae.</title>
        <authorList>
            <person name="Lee Y."/>
            <person name="Cho C.H."/>
            <person name="Lee Y.M."/>
            <person name="Park S.I."/>
            <person name="Yang J.H."/>
            <person name="West J.A."/>
            <person name="Bhattacharya D."/>
            <person name="Yoon H.S."/>
        </authorList>
    </citation>
    <scope>NUCLEOTIDE SEQUENCE [LARGE SCALE GENOMIC DNA]</scope>
    <source>
        <strain evidence="3 4">CCMP1338</strain>
        <tissue evidence="3">Whole cell</tissue>
    </source>
</reference>
<dbReference type="InterPro" id="IPR051276">
    <property type="entry name" value="Saccharopine_DH-like_oxidrdct"/>
</dbReference>
<dbReference type="PANTHER" id="PTHR12286:SF5">
    <property type="entry name" value="SACCHAROPINE DEHYDROGENASE-LIKE OXIDOREDUCTASE"/>
    <property type="match status" value="1"/>
</dbReference>
<dbReference type="GO" id="GO:0009247">
    <property type="term" value="P:glycolipid biosynthetic process"/>
    <property type="evidence" value="ECO:0007669"/>
    <property type="project" value="TreeGrafter"/>
</dbReference>
<dbReference type="GO" id="GO:0005886">
    <property type="term" value="C:plasma membrane"/>
    <property type="evidence" value="ECO:0007669"/>
    <property type="project" value="TreeGrafter"/>
</dbReference>
<comment type="caution">
    <text evidence="3">The sequence shown here is derived from an EMBL/GenBank/DDBJ whole genome shotgun (WGS) entry which is preliminary data.</text>
</comment>
<dbReference type="Pfam" id="PF03435">
    <property type="entry name" value="Sacchrp_dh_NADP"/>
    <property type="match status" value="1"/>
</dbReference>
<organism evidence="3 4">
    <name type="scientific">Rhodosorus marinus</name>
    <dbReference type="NCBI Taxonomy" id="101924"/>
    <lineage>
        <taxon>Eukaryota</taxon>
        <taxon>Rhodophyta</taxon>
        <taxon>Stylonematophyceae</taxon>
        <taxon>Stylonematales</taxon>
        <taxon>Stylonemataceae</taxon>
        <taxon>Rhodosorus</taxon>
    </lineage>
</organism>
<dbReference type="SUPFAM" id="SSF51735">
    <property type="entry name" value="NAD(P)-binding Rossmann-fold domains"/>
    <property type="match status" value="1"/>
</dbReference>
<keyword evidence="4" id="KW-1185">Reference proteome</keyword>
<evidence type="ECO:0000313" key="4">
    <source>
        <dbReference type="Proteomes" id="UP001157974"/>
    </source>
</evidence>
<evidence type="ECO:0000256" key="1">
    <source>
        <dbReference type="ARBA" id="ARBA00038048"/>
    </source>
</evidence>
<sequence>MEKQYDLLIYGATGSVGKKVAEYLYRNARPGLKWAIAGRSQGKLEQIVEGLKGSVEGGEPVDVGIVVGSGETIDNVAKAAKVVMTTVGPYEVLGEPLVKACIEHNADYLDINGEPQFMVRMIEKYGKLAKTNNVTLIPTCGFDSVPSDLGTLFLVEEAKRNFKCGVSEVTSVFTKFDGTAGSGSVASIVKLFAEPSSLDPYGLQKDYPNPEPEKVTEYFPDWHYQPEYIPELGMYGIPFMLGYANTRVVRRSASIFASATPTESVKLNGSDAYCSGRFLYKEFSGIQSKVGAYTLCGILTGILNTAQKLLANKTLNEKVFNLITNMGFKPDDKAIERGSARVVQIAKTDEAEPRTLFTEINTLDPGFGETSRILAEAGMLLALEKQSIPAHSLVGGFYTPATALGTRLLDKLNEKADWIKRIDSP</sequence>
<evidence type="ECO:0000259" key="2">
    <source>
        <dbReference type="Pfam" id="PF03435"/>
    </source>
</evidence>
<feature type="domain" description="Saccharopine dehydrogenase NADP binding" evidence="2">
    <location>
        <begin position="8"/>
        <end position="137"/>
    </location>
</feature>
<comment type="similarity">
    <text evidence="1">Belongs to the saccharopine dehydrogenase family.</text>
</comment>
<protein>
    <recommendedName>
        <fullName evidence="2">Saccharopine dehydrogenase NADP binding domain-containing protein</fullName>
    </recommendedName>
</protein>
<name>A0AAV8UTY2_9RHOD</name>
<accession>A0AAV8UTY2</accession>
<gene>
    <name evidence="3" type="ORF">NDN08_000546</name>
</gene>
<dbReference type="Proteomes" id="UP001157974">
    <property type="component" value="Unassembled WGS sequence"/>
</dbReference>